<evidence type="ECO:0000313" key="1">
    <source>
        <dbReference type="EMBL" id="KAJ4148567.1"/>
    </source>
</evidence>
<protein>
    <submittedName>
        <fullName evidence="1">Uncharacterized protein</fullName>
    </submittedName>
</protein>
<dbReference type="GeneID" id="80890190"/>
<sequence length="261" mass="28810">MKADNRKSKPPLAADRKSWVVFETPSNVHMSEVKTRIVKMTSLAGEHMPLGSKSEDAANIFVQYSQRTTRIHRRAAKFVSNQISFPNSFLRKINSTSPASNISVGISLPVNKQMLQEQILGQKAGPMHLLVARRDVNAAATTCFQPLENRHFDKSRHKIEAKALNRIDRAYVILISTKKNRDLKCGTGEVEGGDEGAVSDRRKATASREVYTVEPSSPDVTPMTSSAGVPTVPKIFKASSMSRYASRGLMTVQLLLLGLFL</sequence>
<name>A0A9W8UJW3_AKAMU</name>
<evidence type="ECO:0000313" key="2">
    <source>
        <dbReference type="Proteomes" id="UP001144673"/>
    </source>
</evidence>
<comment type="caution">
    <text evidence="1">The sequence shown here is derived from an EMBL/GenBank/DDBJ whole genome shotgun (WGS) entry which is preliminary data.</text>
</comment>
<dbReference type="RefSeq" id="XP_056051508.1">
    <property type="nucleotide sequence ID" value="XM_056194584.1"/>
</dbReference>
<keyword evidence="2" id="KW-1185">Reference proteome</keyword>
<gene>
    <name evidence="1" type="ORF">LMH87_003031</name>
</gene>
<proteinExistence type="predicted"/>
<organism evidence="1 2">
    <name type="scientific">Akanthomyces muscarius</name>
    <name type="common">Entomopathogenic fungus</name>
    <name type="synonym">Lecanicillium muscarium</name>
    <dbReference type="NCBI Taxonomy" id="2231603"/>
    <lineage>
        <taxon>Eukaryota</taxon>
        <taxon>Fungi</taxon>
        <taxon>Dikarya</taxon>
        <taxon>Ascomycota</taxon>
        <taxon>Pezizomycotina</taxon>
        <taxon>Sordariomycetes</taxon>
        <taxon>Hypocreomycetidae</taxon>
        <taxon>Hypocreales</taxon>
        <taxon>Cordycipitaceae</taxon>
        <taxon>Akanthomyces</taxon>
    </lineage>
</organism>
<reference evidence="1" key="1">
    <citation type="journal article" date="2023" name="Access Microbiol">
        <title>De-novo genome assembly for Akanthomyces muscarius, a biocontrol agent of insect agricultural pests.</title>
        <authorList>
            <person name="Erdos Z."/>
            <person name="Studholme D.J."/>
            <person name="Raymond B."/>
            <person name="Sharma M."/>
        </authorList>
    </citation>
    <scope>NUCLEOTIDE SEQUENCE</scope>
    <source>
        <strain evidence="1">Ve6</strain>
    </source>
</reference>
<dbReference type="KEGG" id="amus:LMH87_003031"/>
<accession>A0A9W8UJW3</accession>
<dbReference type="EMBL" id="JAJHUN010000010">
    <property type="protein sequence ID" value="KAJ4148567.1"/>
    <property type="molecule type" value="Genomic_DNA"/>
</dbReference>
<dbReference type="AlphaFoldDB" id="A0A9W8UJW3"/>
<dbReference type="Proteomes" id="UP001144673">
    <property type="component" value="Chromosome 3"/>
</dbReference>